<dbReference type="PANTHER" id="PTHR31896:SF43">
    <property type="entry name" value="PROTEIN ENHANCED PSEUDOMONAS SUSCEPTIBILITY 1"/>
    <property type="match status" value="1"/>
</dbReference>
<evidence type="ECO:0000313" key="2">
    <source>
        <dbReference type="EMBL" id="KAJ4843919.1"/>
    </source>
</evidence>
<dbReference type="InterPro" id="IPR051283">
    <property type="entry name" value="Sec_Metabolite_Acyltrans"/>
</dbReference>
<dbReference type="Pfam" id="PF02458">
    <property type="entry name" value="Transferase"/>
    <property type="match status" value="1"/>
</dbReference>
<dbReference type="PANTHER" id="PTHR31896">
    <property type="entry name" value="FAMILY REGULATORY PROTEIN, PUTATIVE (AFU_ORTHOLOGUE AFUA_3G14730)-RELATED"/>
    <property type="match status" value="1"/>
</dbReference>
<reference evidence="2" key="1">
    <citation type="submission" date="2022-02" db="EMBL/GenBank/DDBJ databases">
        <authorList>
            <person name="Henning P.M."/>
            <person name="McCubbin A.G."/>
            <person name="Shore J.S."/>
        </authorList>
    </citation>
    <scope>NUCLEOTIDE SEQUENCE</scope>
    <source>
        <strain evidence="2">F60SS</strain>
        <tissue evidence="2">Leaves</tissue>
    </source>
</reference>
<protein>
    <submittedName>
        <fullName evidence="2">Uncharacterized protein</fullName>
    </submittedName>
</protein>
<dbReference type="EMBL" id="JAKUCV010002110">
    <property type="protein sequence ID" value="KAJ4843919.1"/>
    <property type="molecule type" value="Genomic_DNA"/>
</dbReference>
<dbReference type="GO" id="GO:0016740">
    <property type="term" value="F:transferase activity"/>
    <property type="evidence" value="ECO:0007669"/>
    <property type="project" value="UniProtKB-KW"/>
</dbReference>
<evidence type="ECO:0000313" key="3">
    <source>
        <dbReference type="Proteomes" id="UP001141552"/>
    </source>
</evidence>
<evidence type="ECO:0000256" key="1">
    <source>
        <dbReference type="ARBA" id="ARBA00022679"/>
    </source>
</evidence>
<organism evidence="2 3">
    <name type="scientific">Turnera subulata</name>
    <dbReference type="NCBI Taxonomy" id="218843"/>
    <lineage>
        <taxon>Eukaryota</taxon>
        <taxon>Viridiplantae</taxon>
        <taxon>Streptophyta</taxon>
        <taxon>Embryophyta</taxon>
        <taxon>Tracheophyta</taxon>
        <taxon>Spermatophyta</taxon>
        <taxon>Magnoliopsida</taxon>
        <taxon>eudicotyledons</taxon>
        <taxon>Gunneridae</taxon>
        <taxon>Pentapetalae</taxon>
        <taxon>rosids</taxon>
        <taxon>fabids</taxon>
        <taxon>Malpighiales</taxon>
        <taxon>Passifloraceae</taxon>
        <taxon>Turnera</taxon>
    </lineage>
</organism>
<proteinExistence type="predicted"/>
<accession>A0A9Q0G5F3</accession>
<dbReference type="OrthoDB" id="1862401at2759"/>
<dbReference type="Gene3D" id="3.30.559.10">
    <property type="entry name" value="Chloramphenicol acetyltransferase-like domain"/>
    <property type="match status" value="1"/>
</dbReference>
<dbReference type="Proteomes" id="UP001141552">
    <property type="component" value="Unassembled WGS sequence"/>
</dbReference>
<gene>
    <name evidence="2" type="ORF">Tsubulata_045279</name>
</gene>
<dbReference type="InterPro" id="IPR023213">
    <property type="entry name" value="CAT-like_dom_sf"/>
</dbReference>
<reference evidence="2" key="2">
    <citation type="journal article" date="2023" name="Plants (Basel)">
        <title>Annotation of the Turnera subulata (Passifloraceae) Draft Genome Reveals the S-Locus Evolved after the Divergence of Turneroideae from Passifloroideae in a Stepwise Manner.</title>
        <authorList>
            <person name="Henning P.M."/>
            <person name="Roalson E.H."/>
            <person name="Mir W."/>
            <person name="McCubbin A.G."/>
            <person name="Shore J.S."/>
        </authorList>
    </citation>
    <scope>NUCLEOTIDE SEQUENCE</scope>
    <source>
        <strain evidence="2">F60SS</strain>
    </source>
</reference>
<name>A0A9Q0G5F3_9ROSI</name>
<comment type="caution">
    <text evidence="2">The sequence shown here is derived from an EMBL/GenBank/DDBJ whole genome shotgun (WGS) entry which is preliminary data.</text>
</comment>
<keyword evidence="1" id="KW-0808">Transferase</keyword>
<sequence>MVQASKYNEPDQKIELTSSDVKFLNMGAIQKGLLFLKPQPKRGEEWDATSVLQHLKNTLSSTLDYFPPLAGRLAAAEQEDKDTVSFFIIGI</sequence>
<dbReference type="AlphaFoldDB" id="A0A9Q0G5F3"/>
<keyword evidence="3" id="KW-1185">Reference proteome</keyword>